<feature type="transmembrane region" description="Helical" evidence="1">
    <location>
        <begin position="171"/>
        <end position="190"/>
    </location>
</feature>
<protein>
    <recommendedName>
        <fullName evidence="4">FtsW/RodA/SpoVE family cell cycle protein</fullName>
    </recommendedName>
</protein>
<feature type="transmembrane region" description="Helical" evidence="1">
    <location>
        <begin position="291"/>
        <end position="318"/>
    </location>
</feature>
<feature type="transmembrane region" description="Helical" evidence="1">
    <location>
        <begin position="252"/>
        <end position="271"/>
    </location>
</feature>
<keyword evidence="1" id="KW-0472">Membrane</keyword>
<evidence type="ECO:0000256" key="1">
    <source>
        <dbReference type="SAM" id="Phobius"/>
    </source>
</evidence>
<evidence type="ECO:0000313" key="3">
    <source>
        <dbReference type="Proteomes" id="UP001600941"/>
    </source>
</evidence>
<dbReference type="RefSeq" id="WP_227209736.1">
    <property type="nucleotide sequence ID" value="NZ_BAABZQ010000001.1"/>
</dbReference>
<evidence type="ECO:0008006" key="4">
    <source>
        <dbReference type="Google" id="ProtNLM"/>
    </source>
</evidence>
<feature type="transmembrane region" description="Helical" evidence="1">
    <location>
        <begin position="372"/>
        <end position="391"/>
    </location>
</feature>
<keyword evidence="3" id="KW-1185">Reference proteome</keyword>
<feature type="transmembrane region" description="Helical" evidence="1">
    <location>
        <begin position="139"/>
        <end position="159"/>
    </location>
</feature>
<feature type="transmembrane region" description="Helical" evidence="1">
    <location>
        <begin position="78"/>
        <end position="97"/>
    </location>
</feature>
<feature type="transmembrane region" description="Helical" evidence="1">
    <location>
        <begin position="220"/>
        <end position="240"/>
    </location>
</feature>
<gene>
    <name evidence="2" type="ORF">K340107D12_04990</name>
</gene>
<accession>A0ABQ0BMC0</accession>
<dbReference type="InterPro" id="IPR047928">
    <property type="entry name" value="Perm_prefix_1"/>
</dbReference>
<evidence type="ECO:0000313" key="2">
    <source>
        <dbReference type="EMBL" id="GAA6497683.1"/>
    </source>
</evidence>
<feature type="transmembrane region" description="Helical" evidence="1">
    <location>
        <begin position="197"/>
        <end position="214"/>
    </location>
</feature>
<feature type="transmembrane region" description="Helical" evidence="1">
    <location>
        <begin position="330"/>
        <end position="352"/>
    </location>
</feature>
<dbReference type="EMBL" id="BAABZQ010000001">
    <property type="protein sequence ID" value="GAA6497683.1"/>
    <property type="molecule type" value="Genomic_DNA"/>
</dbReference>
<feature type="transmembrane region" description="Helical" evidence="1">
    <location>
        <begin position="109"/>
        <end position="127"/>
    </location>
</feature>
<comment type="caution">
    <text evidence="2">The sequence shown here is derived from an EMBL/GenBank/DDBJ whole genome shotgun (WGS) entry which is preliminary data.</text>
</comment>
<keyword evidence="1" id="KW-1133">Transmembrane helix</keyword>
<proteinExistence type="predicted"/>
<reference evidence="2 3" key="1">
    <citation type="submission" date="2024-04" db="EMBL/GenBank/DDBJ databases">
        <title>Defined microbial consortia suppress multidrug-resistant proinflammatory Enterobacteriaceae via ecological control.</title>
        <authorList>
            <person name="Furuichi M."/>
            <person name="Kawaguchi T."/>
            <person name="Pust M."/>
            <person name="Yasuma K."/>
            <person name="Plichta D."/>
            <person name="Hasegawa N."/>
            <person name="Ohya T."/>
            <person name="Bhattarai S."/>
            <person name="Sasajima S."/>
            <person name="Aoto Y."/>
            <person name="Tuganbaev T."/>
            <person name="Yaginuma M."/>
            <person name="Ueda M."/>
            <person name="Okahashi N."/>
            <person name="Amafuji K."/>
            <person name="Kiridooshi Y."/>
            <person name="Sugita K."/>
            <person name="Strazar M."/>
            <person name="Skelly A."/>
            <person name="Suda W."/>
            <person name="Hattori M."/>
            <person name="Nakamoto N."/>
            <person name="Caballero S."/>
            <person name="Norman J."/>
            <person name="Olle B."/>
            <person name="Tanoue T."/>
            <person name="Arita M."/>
            <person name="Bucci V."/>
            <person name="Atarashi K."/>
            <person name="Xavier R."/>
            <person name="Honda K."/>
        </authorList>
    </citation>
    <scope>NUCLEOTIDE SEQUENCE [LARGE SCALE GENOMIC DNA]</scope>
    <source>
        <strain evidence="3">k34-0107-D12</strain>
    </source>
</reference>
<dbReference type="NCBIfam" id="NF038403">
    <property type="entry name" value="perm_prefix_1"/>
    <property type="match status" value="1"/>
</dbReference>
<sequence>MKVHEYLKTVEEQIRCKSIWEDIRTELLGHIEEDTEYFRRKGMSREEAVERAVEEMGDPVETGIELDKVHRTRLDVKLLLFFIGIDLLTVVLAIAYFKGEMPDDVSRYMLWRGTGLFFLLMFSFGGYRKEYFSKPYQLWLLFFIISAVFMMISVFGGAAVEDSGFHLTDTAYQTMLFSNVAGFGGLAFYYRKGGYGEVRRLLAIAGVVCLLSMISRQYFFTFMVVLAHVIILTIAVRRGWFRIKRREFLIKLWSLPGLLALLGVPMVYRAIRDHRIAQSVRKYLDMDDTPGMLLRLFGSAGILGIFVMILLIIGVFLWMLYDIRKLTNQYCNIICTGVLTAFSMMVLYSLLAMMGFGDISQVFFPFFSVNRFSNGGALYLYYILLGTFLHMHRHDKVLPKAELPTKRAA</sequence>
<keyword evidence="1" id="KW-0812">Transmembrane</keyword>
<dbReference type="Proteomes" id="UP001600941">
    <property type="component" value="Unassembled WGS sequence"/>
</dbReference>
<organism evidence="2 3">
    <name type="scientific">Blautia parvula</name>
    <dbReference type="NCBI Taxonomy" id="2877527"/>
    <lineage>
        <taxon>Bacteria</taxon>
        <taxon>Bacillati</taxon>
        <taxon>Bacillota</taxon>
        <taxon>Clostridia</taxon>
        <taxon>Lachnospirales</taxon>
        <taxon>Lachnospiraceae</taxon>
        <taxon>Blautia</taxon>
    </lineage>
</organism>
<name>A0ABQ0BMC0_9FIRM</name>